<comment type="caution">
    <text evidence="4">The sequence shown here is derived from an EMBL/GenBank/DDBJ whole genome shotgun (WGS) entry which is preliminary data.</text>
</comment>
<evidence type="ECO:0000259" key="3">
    <source>
        <dbReference type="Pfam" id="PF13476"/>
    </source>
</evidence>
<dbReference type="Proteomes" id="UP000246964">
    <property type="component" value="Unassembled WGS sequence"/>
</dbReference>
<evidence type="ECO:0000313" key="4">
    <source>
        <dbReference type="EMBL" id="PWW07866.1"/>
    </source>
</evidence>
<dbReference type="PANTHER" id="PTHR32114">
    <property type="entry name" value="ABC TRANSPORTER ABCH.3"/>
    <property type="match status" value="1"/>
</dbReference>
<dbReference type="InterPro" id="IPR038729">
    <property type="entry name" value="Rad50/SbcC_AAA"/>
</dbReference>
<dbReference type="Pfam" id="PF13476">
    <property type="entry name" value="AAA_23"/>
    <property type="match status" value="1"/>
</dbReference>
<evidence type="ECO:0000313" key="5">
    <source>
        <dbReference type="Proteomes" id="UP000246964"/>
    </source>
</evidence>
<dbReference type="EMBL" id="QGTT01000025">
    <property type="protein sequence ID" value="PWW07866.1"/>
    <property type="molecule type" value="Genomic_DNA"/>
</dbReference>
<dbReference type="InterPro" id="IPR027417">
    <property type="entry name" value="P-loop_NTPase"/>
</dbReference>
<gene>
    <name evidence="4" type="ORF">DET45_1251</name>
</gene>
<feature type="coiled-coil region" evidence="1">
    <location>
        <begin position="333"/>
        <end position="439"/>
    </location>
</feature>
<protein>
    <submittedName>
        <fullName evidence="4">Exonuclease SbcC</fullName>
    </submittedName>
</protein>
<dbReference type="OrthoDB" id="9795626at2"/>
<keyword evidence="1" id="KW-0175">Coiled coil</keyword>
<reference evidence="4 5" key="1">
    <citation type="submission" date="2018-05" db="EMBL/GenBank/DDBJ databases">
        <title>Freshwater and sediment microbial communities from various areas in North America, analyzing microbe dynamics in response to fracking.</title>
        <authorList>
            <person name="Lamendella R."/>
        </authorList>
    </citation>
    <scope>NUCLEOTIDE SEQUENCE [LARGE SCALE GENOMIC DNA]</scope>
    <source>
        <strain evidence="4 5">125B1</strain>
    </source>
</reference>
<dbReference type="GO" id="GO:0016887">
    <property type="term" value="F:ATP hydrolysis activity"/>
    <property type="evidence" value="ECO:0007669"/>
    <property type="project" value="InterPro"/>
</dbReference>
<feature type="domain" description="Rad50/SbcC-type AAA" evidence="3">
    <location>
        <begin position="6"/>
        <end position="225"/>
    </location>
</feature>
<proteinExistence type="predicted"/>
<evidence type="ECO:0000256" key="2">
    <source>
        <dbReference type="SAM" id="MobiDB-lite"/>
    </source>
</evidence>
<feature type="coiled-coil region" evidence="1">
    <location>
        <begin position="272"/>
        <end position="309"/>
    </location>
</feature>
<dbReference type="PANTHER" id="PTHR32114:SF2">
    <property type="entry name" value="ABC TRANSPORTER ABCH.3"/>
    <property type="match status" value="1"/>
</dbReference>
<name>A0A317PXN9_9GAMM</name>
<sequence length="1080" mass="119959">MKPIYLEMSAFGPFADTQCIHFNELGDNPLFLINGPTGAGKTTLLDAMTFALFNGTTGDRSGQNMRCDHAPNDQETSVVLIFSCGAHTYKVERSPTQTVKAKRGDGETTRAASATLWRVQPDAATHDATQWQTSELLANKVNDVSQQAQTLLGLNADQFRQVVVLPQGRFREFLLAKSSERENVLESLFQTQRFKLIEEALSQRALAVNRDYTTLKNELEQRLKDMGHPTIEAALAHLDELQPPLADAQVEHEHAKQQFSLAQTHYTQAEELNKRFVNLAELQNKLKHLAEQHNEMQQHQQQLKAHAQALHLQPFWQTFTQSKDALGHRQQAYNKAQAQAEQATAALNQTQAELKTVADYPERIEHLNLSLDELSRLVATVQQLQQLMAKLQQQAQAVTQANTEKTVAAEHLAQLKTNHNQVTSELTALRERIKQHTNTEAQRTQLAHHQQLHDELNKRHAEVLTAQHAWLAAQAPLSAAQAATEQAQQARDSLFLRWYQEQAAALAQKLQAGQPCLVCGSTEHPAPAHLARQQDLVSQEQLDAAEALAQTKRRAEHQAQTALELAANNHTKAEQARNEIAKRVSQVIDTLAKPVACSATQHAASEPSANQQSDSTHSVSKHSVSKHSVSNKAPVQDTEELLEELAAQLQLVQTQLREIDQRQDRERTQEAELEATQAKLVNQIAQQEQALAEANTQLQDATLAHSNSASQLAALDKDGELRKREVTQITNERQQIQTERDNLRLAHDKAQTQLKQAENHHTTAQSTLASALTEVTTATQTLNEAERRWHEKLSASPFADAEAFSQALLDQATADTLQQQVETYKNHVTQVQTGIDSETKAIGNQAKPDLAQLAEQRSQAATLEHEKLHAWQSLYTEHKQLKDNIDKYQRRAAQSADLERNYAVLGRLAQTLAGNNNSRISLNRFVLAILLDDVLHEASQRLAQMTQGRYQLVRRREGGDARSHGGLELMIDDSHTGKQREVNTLSGGESFMAALALALGLSDVVQSYAGGIKIDTLFIDEGFGSLDSEALDQAINVLAHLRDNGRTIGIISHVSELKQRITKRIDVVRGIGGSSLRVGL</sequence>
<dbReference type="Pfam" id="PF13558">
    <property type="entry name" value="SbcC_Walker_B"/>
    <property type="match status" value="1"/>
</dbReference>
<feature type="coiled-coil region" evidence="1">
    <location>
        <begin position="871"/>
        <end position="898"/>
    </location>
</feature>
<dbReference type="GO" id="GO:0006302">
    <property type="term" value="P:double-strand break repair"/>
    <property type="evidence" value="ECO:0007669"/>
    <property type="project" value="InterPro"/>
</dbReference>
<keyword evidence="5" id="KW-1185">Reference proteome</keyword>
<keyword evidence="4" id="KW-0540">Nuclease</keyword>
<keyword evidence="4" id="KW-0378">Hydrolase</keyword>
<accession>A0A317PXN9</accession>
<organism evidence="4 5">
    <name type="scientific">Pseudidiomarina maritima</name>
    <dbReference type="NCBI Taxonomy" id="519453"/>
    <lineage>
        <taxon>Bacteria</taxon>
        <taxon>Pseudomonadati</taxon>
        <taxon>Pseudomonadota</taxon>
        <taxon>Gammaproteobacteria</taxon>
        <taxon>Alteromonadales</taxon>
        <taxon>Idiomarinaceae</taxon>
        <taxon>Pseudidiomarina</taxon>
    </lineage>
</organism>
<evidence type="ECO:0000256" key="1">
    <source>
        <dbReference type="SAM" id="Coils"/>
    </source>
</evidence>
<keyword evidence="4" id="KW-0269">Exonuclease</keyword>
<feature type="region of interest" description="Disordered" evidence="2">
    <location>
        <begin position="599"/>
        <end position="637"/>
    </location>
</feature>
<dbReference type="Gene3D" id="3.40.50.300">
    <property type="entry name" value="P-loop containing nucleotide triphosphate hydrolases"/>
    <property type="match status" value="2"/>
</dbReference>
<dbReference type="SUPFAM" id="SSF52540">
    <property type="entry name" value="P-loop containing nucleoside triphosphate hydrolases"/>
    <property type="match status" value="1"/>
</dbReference>
<dbReference type="GO" id="GO:0004527">
    <property type="term" value="F:exonuclease activity"/>
    <property type="evidence" value="ECO:0007669"/>
    <property type="project" value="UniProtKB-KW"/>
</dbReference>
<feature type="compositionally biased region" description="Polar residues" evidence="2">
    <location>
        <begin position="599"/>
        <end position="612"/>
    </location>
</feature>
<dbReference type="RefSeq" id="WP_110076921.1">
    <property type="nucleotide sequence ID" value="NZ_QGTT01000025.1"/>
</dbReference>
<dbReference type="AlphaFoldDB" id="A0A317PXN9"/>